<protein>
    <submittedName>
        <fullName evidence="2">Metal/formaldehyde-sensitive transcriptional repressor</fullName>
    </submittedName>
</protein>
<name>A0ABZ2HYH6_9HYPH</name>
<evidence type="ECO:0000313" key="3">
    <source>
        <dbReference type="Proteomes" id="UP001369958"/>
    </source>
</evidence>
<dbReference type="EMBL" id="CP146275">
    <property type="protein sequence ID" value="WWT32445.1"/>
    <property type="molecule type" value="Genomic_DNA"/>
</dbReference>
<dbReference type="Proteomes" id="UP001369958">
    <property type="component" value="Chromosome"/>
</dbReference>
<dbReference type="PANTHER" id="PTHR33677">
    <property type="entry name" value="TRANSCRIPTIONAL REPRESSOR FRMR-RELATED"/>
    <property type="match status" value="1"/>
</dbReference>
<organism evidence="2 3">
    <name type="scientific">Pelagibacterium nitratireducens</name>
    <dbReference type="NCBI Taxonomy" id="1046114"/>
    <lineage>
        <taxon>Bacteria</taxon>
        <taxon>Pseudomonadati</taxon>
        <taxon>Pseudomonadota</taxon>
        <taxon>Alphaproteobacteria</taxon>
        <taxon>Hyphomicrobiales</taxon>
        <taxon>Devosiaceae</taxon>
        <taxon>Pelagibacterium</taxon>
    </lineage>
</organism>
<dbReference type="InterPro" id="IPR038390">
    <property type="entry name" value="Metal_Tscrpt_repr_sf"/>
</dbReference>
<evidence type="ECO:0000313" key="2">
    <source>
        <dbReference type="EMBL" id="WWT32445.1"/>
    </source>
</evidence>
<proteinExistence type="inferred from homology"/>
<dbReference type="RefSeq" id="WP_338607870.1">
    <property type="nucleotide sequence ID" value="NZ_CP146275.1"/>
</dbReference>
<dbReference type="InterPro" id="IPR003735">
    <property type="entry name" value="Metal_Tscrpt_repr"/>
</dbReference>
<comment type="similarity">
    <text evidence="1">Belongs to the FrmR/RcnR family.</text>
</comment>
<gene>
    <name evidence="2" type="ORF">V6617_15755</name>
</gene>
<keyword evidence="3" id="KW-1185">Reference proteome</keyword>
<dbReference type="Gene3D" id="1.20.58.1000">
    <property type="entry name" value="Metal-sensitive repressor, helix protomer"/>
    <property type="match status" value="1"/>
</dbReference>
<dbReference type="PANTHER" id="PTHR33677:SF5">
    <property type="entry name" value="TRANSCRIPTIONAL REPRESSOR FRMR"/>
    <property type="match status" value="1"/>
</dbReference>
<accession>A0ABZ2HYH6</accession>
<dbReference type="CDD" id="cd10153">
    <property type="entry name" value="RcnR-FrmR-like_DUF156"/>
    <property type="match status" value="1"/>
</dbReference>
<dbReference type="Pfam" id="PF02583">
    <property type="entry name" value="Trns_repr_metal"/>
    <property type="match status" value="1"/>
</dbReference>
<evidence type="ECO:0000256" key="1">
    <source>
        <dbReference type="ARBA" id="ARBA00005260"/>
    </source>
</evidence>
<reference evidence="2 3" key="1">
    <citation type="submission" date="2024-02" db="EMBL/GenBank/DDBJ databases">
        <title>Complete genome sequence of Pelagibacterium nitratireducens ZH15.</title>
        <authorList>
            <person name="Zhao L.H."/>
        </authorList>
    </citation>
    <scope>NUCLEOTIDE SEQUENCE [LARGE SCALE GENOMIC DNA]</scope>
    <source>
        <strain evidence="2 3">ZH15</strain>
    </source>
</reference>
<sequence>MSHTRHDKKRLLNRVRRIAGQIEAVERALEEERECASVMQLAASARGALGGLIAELMEDHVRMHMTDGVNSKEDTEALIAVMRAYMR</sequence>